<dbReference type="RefSeq" id="WP_011940701.1">
    <property type="nucleotide sequence ID" value="NC_009483.1"/>
</dbReference>
<dbReference type="EMBL" id="CP000698">
    <property type="protein sequence ID" value="ABQ28058.1"/>
    <property type="molecule type" value="Genomic_DNA"/>
</dbReference>
<evidence type="ECO:0000313" key="1">
    <source>
        <dbReference type="EMBL" id="ABQ28058.1"/>
    </source>
</evidence>
<keyword evidence="2" id="KW-1185">Reference proteome</keyword>
<sequence>MRKILYLFSLLLAVVLMAVMLKSPYAEQVDHHGYVVNAQGVAMECLTCHDGTAAKSVSNCLGINCLTGGSHPVDRPYPPEGKESSYAPVEQVTMTQIKLDEGKITCISCHDLKNPLPLHPAVNNDGSRLCLTCHLK</sequence>
<gene>
    <name evidence="1" type="ordered locus">Gura_3909</name>
</gene>
<dbReference type="KEGG" id="gur:Gura_3909"/>
<dbReference type="InterPro" id="IPR036280">
    <property type="entry name" value="Multihaem_cyt_sf"/>
</dbReference>
<dbReference type="Proteomes" id="UP000006695">
    <property type="component" value="Chromosome"/>
</dbReference>
<proteinExistence type="predicted"/>
<dbReference type="OrthoDB" id="5398287at2"/>
<name>A5G8E0_GEOUR</name>
<evidence type="ECO:0008006" key="3">
    <source>
        <dbReference type="Google" id="ProtNLM"/>
    </source>
</evidence>
<accession>A5G8E0</accession>
<dbReference type="SUPFAM" id="SSF48695">
    <property type="entry name" value="Multiheme cytochromes"/>
    <property type="match status" value="1"/>
</dbReference>
<reference evidence="1 2" key="1">
    <citation type="submission" date="2007-05" db="EMBL/GenBank/DDBJ databases">
        <title>Complete sequence of Geobacter uraniireducens Rf4.</title>
        <authorList>
            <consortium name="US DOE Joint Genome Institute"/>
            <person name="Copeland A."/>
            <person name="Lucas S."/>
            <person name="Lapidus A."/>
            <person name="Barry K."/>
            <person name="Detter J.C."/>
            <person name="Glavina del Rio T."/>
            <person name="Hammon N."/>
            <person name="Israni S."/>
            <person name="Dalin E."/>
            <person name="Tice H."/>
            <person name="Pitluck S."/>
            <person name="Chertkov O."/>
            <person name="Brettin T."/>
            <person name="Bruce D."/>
            <person name="Han C."/>
            <person name="Schmutz J."/>
            <person name="Larimer F."/>
            <person name="Land M."/>
            <person name="Hauser L."/>
            <person name="Kyrpides N."/>
            <person name="Mikhailova N."/>
            <person name="Shelobolina E."/>
            <person name="Aklujkar M."/>
            <person name="Lovley D."/>
            <person name="Richardson P."/>
        </authorList>
    </citation>
    <scope>NUCLEOTIDE SEQUENCE [LARGE SCALE GENOMIC DNA]</scope>
    <source>
        <strain evidence="1 2">Rf4</strain>
    </source>
</reference>
<organism evidence="1 2">
    <name type="scientific">Geotalea uraniireducens (strain Rf4)</name>
    <name type="common">Geobacter uraniireducens</name>
    <dbReference type="NCBI Taxonomy" id="351605"/>
    <lineage>
        <taxon>Bacteria</taxon>
        <taxon>Pseudomonadati</taxon>
        <taxon>Thermodesulfobacteriota</taxon>
        <taxon>Desulfuromonadia</taxon>
        <taxon>Geobacterales</taxon>
        <taxon>Geobacteraceae</taxon>
        <taxon>Geotalea</taxon>
    </lineage>
</organism>
<evidence type="ECO:0000313" key="2">
    <source>
        <dbReference type="Proteomes" id="UP000006695"/>
    </source>
</evidence>
<dbReference type="HOGENOM" id="CLU_1935022_0_0_7"/>
<dbReference type="AlphaFoldDB" id="A5G8E0"/>
<protein>
    <recommendedName>
        <fullName evidence="3">Doubled CXXCH motif domain-containing protein</fullName>
    </recommendedName>
</protein>